<accession>A0A191ZDN9</accession>
<dbReference type="PANTHER" id="PTHR43606:SF2">
    <property type="entry name" value="ALKALINE PHOSPHATASE FAMILY PROTEIN (AFU_ORTHOLOGUE AFUA_5G03860)"/>
    <property type="match status" value="1"/>
</dbReference>
<feature type="region of interest" description="Disordered" evidence="1">
    <location>
        <begin position="1"/>
        <end position="20"/>
    </location>
</feature>
<dbReference type="InterPro" id="IPR032093">
    <property type="entry name" value="PhoD_N"/>
</dbReference>
<name>A0A191ZDN9_9GAMM</name>
<keyword evidence="5" id="KW-1185">Reference proteome</keyword>
<organism evidence="4 5">
    <name type="scientific">Halothiobacillus diazotrophicus</name>
    <dbReference type="NCBI Taxonomy" id="1860122"/>
    <lineage>
        <taxon>Bacteria</taxon>
        <taxon>Pseudomonadati</taxon>
        <taxon>Pseudomonadota</taxon>
        <taxon>Gammaproteobacteria</taxon>
        <taxon>Chromatiales</taxon>
        <taxon>Halothiobacillaceae</taxon>
        <taxon>Halothiobacillus</taxon>
    </lineage>
</organism>
<protein>
    <recommendedName>
        <fullName evidence="6">Metallophosphatase</fullName>
    </recommendedName>
</protein>
<dbReference type="STRING" id="1860122.A9404_00035"/>
<gene>
    <name evidence="4" type="ORF">A9404_00035</name>
</gene>
<dbReference type="KEGG" id="haz:A9404_00035"/>
<dbReference type="SUPFAM" id="SSF56300">
    <property type="entry name" value="Metallo-dependent phosphatases"/>
    <property type="match status" value="1"/>
</dbReference>
<dbReference type="AlphaFoldDB" id="A0A191ZDN9"/>
<dbReference type="Gene3D" id="2.60.40.380">
    <property type="entry name" value="Purple acid phosphatase-like, N-terminal"/>
    <property type="match status" value="1"/>
</dbReference>
<feature type="compositionally biased region" description="Low complexity" evidence="1">
    <location>
        <begin position="689"/>
        <end position="704"/>
    </location>
</feature>
<proteinExistence type="predicted"/>
<dbReference type="InterPro" id="IPR029052">
    <property type="entry name" value="Metallo-depent_PP-like"/>
</dbReference>
<evidence type="ECO:0008006" key="6">
    <source>
        <dbReference type="Google" id="ProtNLM"/>
    </source>
</evidence>
<evidence type="ECO:0000256" key="1">
    <source>
        <dbReference type="SAM" id="MobiDB-lite"/>
    </source>
</evidence>
<feature type="region of interest" description="Disordered" evidence="1">
    <location>
        <begin position="688"/>
        <end position="708"/>
    </location>
</feature>
<dbReference type="Proteomes" id="UP000078596">
    <property type="component" value="Chromosome"/>
</dbReference>
<evidence type="ECO:0000313" key="4">
    <source>
        <dbReference type="EMBL" id="ANJ65984.1"/>
    </source>
</evidence>
<feature type="domain" description="Phospholipase D N-terminal" evidence="3">
    <location>
        <begin position="70"/>
        <end position="164"/>
    </location>
</feature>
<dbReference type="Pfam" id="PF09423">
    <property type="entry name" value="PhoD"/>
    <property type="match status" value="2"/>
</dbReference>
<feature type="compositionally biased region" description="Polar residues" evidence="1">
    <location>
        <begin position="61"/>
        <end position="76"/>
    </location>
</feature>
<dbReference type="InterPro" id="IPR018946">
    <property type="entry name" value="PhoD-like_MPP"/>
</dbReference>
<evidence type="ECO:0000259" key="2">
    <source>
        <dbReference type="Pfam" id="PF09423"/>
    </source>
</evidence>
<sequence length="755" mass="82203">MKPRDAAPTTEDRTTSLNPHRRQFLKLVTVMAATAGVSACIGSNGNGQSTGLPPAAPTKITPDTATFPQSVASGDPQPNSVVLWTRVGNAAAGSDASLRLQVSTDSAFGTTVVDIDGLIAADAHDHCLRVKVAGLQPGTRYYYRFLVQTGPGQFTSSRTGRTKTAPDPKANVAVRYAVTSCQDFIGRYYNVYAYLLEAEPDLDFILQIGDYIYETTGDPSFQTTGSTRTVAFSDTAGAIALGSGTNTYYAASSVSNYRELYKTYRSDPVLQRVHEQYPMIAIWDDHEYSDDCWGATATYFDERKDEYNPPRRDRAEQVYYEFMPVDDPAMTTTGTLSKDPNTLWPKNVLYRRLRFGQNLEAVLLDYRSYRPDHLIPEGAFPGKVVMSAPVLIGVLGQTQYDAVKAGFGPYVDTTTAPWNAYLQALIPVLAQGYVQAGYAASLATGKATTDLTGLVSAYVFNQLVGQFNQAVAAGQIPGATALPLIDQATYDALPRGIAYLHMGKQAFFTDMGSRYAVVQPTFDLYAGYMQATGQYQQDPLGATQRQFLDNALASDATFVNVISTVSTAPLRWNLTTATTLPAEYQTVFKPNVDHWDGFPQGKQTLLDTLAKRPGAFLATGDIHASFVTTHKTSTMAMPVADFTGPALSSGTFNNFVAGAISSLTGLTDAQKAAANQALVTGLDQTLQYSAPRTNPSSTPTRRTTGSWCFPSMQRRPPWIICSSIRRPCRRTSRHRPRSRSSSPGNDSRWIRRPAP</sequence>
<feature type="region of interest" description="Disordered" evidence="1">
    <location>
        <begin position="729"/>
        <end position="755"/>
    </location>
</feature>
<feature type="domain" description="PhoD-like phosphatase metallophosphatase" evidence="2">
    <location>
        <begin position="177"/>
        <end position="375"/>
    </location>
</feature>
<dbReference type="InterPro" id="IPR038607">
    <property type="entry name" value="PhoD-like_sf"/>
</dbReference>
<dbReference type="EMBL" id="CP016027">
    <property type="protein sequence ID" value="ANJ65984.1"/>
    <property type="molecule type" value="Genomic_DNA"/>
</dbReference>
<dbReference type="PROSITE" id="PS51318">
    <property type="entry name" value="TAT"/>
    <property type="match status" value="1"/>
</dbReference>
<feature type="domain" description="PhoD-like phosphatase metallophosphatase" evidence="2">
    <location>
        <begin position="533"/>
        <end position="688"/>
    </location>
</feature>
<dbReference type="Gene3D" id="3.60.21.70">
    <property type="entry name" value="PhoD-like phosphatase"/>
    <property type="match status" value="2"/>
</dbReference>
<dbReference type="PANTHER" id="PTHR43606">
    <property type="entry name" value="PHOSPHATASE, PUTATIVE (AFU_ORTHOLOGUE AFUA_6G08710)-RELATED"/>
    <property type="match status" value="1"/>
</dbReference>
<evidence type="ECO:0000259" key="3">
    <source>
        <dbReference type="Pfam" id="PF16655"/>
    </source>
</evidence>
<feature type="compositionally biased region" description="Basic residues" evidence="1">
    <location>
        <begin position="729"/>
        <end position="738"/>
    </location>
</feature>
<feature type="region of interest" description="Disordered" evidence="1">
    <location>
        <begin position="44"/>
        <end position="76"/>
    </location>
</feature>
<reference evidence="4 5" key="1">
    <citation type="submission" date="2016-06" db="EMBL/GenBank/DDBJ databases">
        <title>Insight into the functional genes involving in sulfur oxidation in Pearl River water.</title>
        <authorList>
            <person name="Luo J."/>
            <person name="Tan X."/>
            <person name="Lin W."/>
        </authorList>
    </citation>
    <scope>NUCLEOTIDE SEQUENCE [LARGE SCALE GENOMIC DNA]</scope>
    <source>
        <strain evidence="4 5">LS2</strain>
    </source>
</reference>
<dbReference type="Pfam" id="PF16655">
    <property type="entry name" value="PhoD_N"/>
    <property type="match status" value="1"/>
</dbReference>
<dbReference type="InterPro" id="IPR052900">
    <property type="entry name" value="Phospholipid_Metab_Enz"/>
</dbReference>
<dbReference type="RefSeq" id="WP_066097530.1">
    <property type="nucleotide sequence ID" value="NZ_CP016027.1"/>
</dbReference>
<dbReference type="OrthoDB" id="327733at2"/>
<dbReference type="InterPro" id="IPR006311">
    <property type="entry name" value="TAT_signal"/>
</dbReference>
<dbReference type="CDD" id="cd07389">
    <property type="entry name" value="MPP_PhoD"/>
    <property type="match status" value="1"/>
</dbReference>
<evidence type="ECO:0000313" key="5">
    <source>
        <dbReference type="Proteomes" id="UP000078596"/>
    </source>
</evidence>